<organism evidence="1 2">
    <name type="scientific">Stenotrophomonas pictorum JCM 9942</name>
    <dbReference type="NCBI Taxonomy" id="1236960"/>
    <lineage>
        <taxon>Bacteria</taxon>
        <taxon>Pseudomonadati</taxon>
        <taxon>Pseudomonadota</taxon>
        <taxon>Gammaproteobacteria</taxon>
        <taxon>Lysobacterales</taxon>
        <taxon>Lysobacteraceae</taxon>
        <taxon>Stenotrophomonas</taxon>
    </lineage>
</organism>
<dbReference type="OrthoDB" id="6051600at2"/>
<dbReference type="RefSeq" id="WP_054658915.1">
    <property type="nucleotide sequence ID" value="NZ_BAZI01000118.1"/>
</dbReference>
<dbReference type="PROSITE" id="PS51257">
    <property type="entry name" value="PROKAR_LIPOPROTEIN"/>
    <property type="match status" value="1"/>
</dbReference>
<evidence type="ECO:0000313" key="2">
    <source>
        <dbReference type="Proteomes" id="UP000050836"/>
    </source>
</evidence>
<gene>
    <name evidence="1" type="ORF">ARC78_15120</name>
</gene>
<reference evidence="1 2" key="1">
    <citation type="submission" date="2015-10" db="EMBL/GenBank/DDBJ databases">
        <title>Genome sequencing and analysis of members of genus Stenotrophomonas.</title>
        <authorList>
            <person name="Patil P.P."/>
            <person name="Midha S."/>
            <person name="Patil P.B."/>
        </authorList>
    </citation>
    <scope>NUCLEOTIDE SEQUENCE [LARGE SCALE GENOMIC DNA]</scope>
    <source>
        <strain evidence="1 2">JCM 9942</strain>
    </source>
</reference>
<comment type="caution">
    <text evidence="1">The sequence shown here is derived from an EMBL/GenBank/DDBJ whole genome shotgun (WGS) entry which is preliminary data.</text>
</comment>
<keyword evidence="2" id="KW-1185">Reference proteome</keyword>
<protein>
    <submittedName>
        <fullName evidence="1">Uncharacterized protein</fullName>
    </submittedName>
</protein>
<name>A0A0R0ABN1_9GAMM</name>
<proteinExistence type="predicted"/>
<dbReference type="Proteomes" id="UP000050836">
    <property type="component" value="Unassembled WGS sequence"/>
</dbReference>
<sequence length="174" mass="18851">MTGMDMREYQRLVALFCLGAAGACTAAELLEQMGIAAMGAGHPPEFLPSSAPAVAGLLRELQGSGHVIRGEDRYDTRHGRQVAVWSAADPGAVLALPAAPRGSGRNADAPPAPVAFRTITVDQRLAFLEIEFEDWIQTQEKAHRAAQERHREEFVSFMKRARRLVATTEVPACS</sequence>
<evidence type="ECO:0000313" key="1">
    <source>
        <dbReference type="EMBL" id="KRG38868.1"/>
    </source>
</evidence>
<dbReference type="AlphaFoldDB" id="A0A0R0ABN1"/>
<accession>A0A0R0ABN1</accession>
<dbReference type="EMBL" id="LLXS01000050">
    <property type="protein sequence ID" value="KRG38868.1"/>
    <property type="molecule type" value="Genomic_DNA"/>
</dbReference>